<dbReference type="Proteomes" id="UP000011087">
    <property type="component" value="Unassembled WGS sequence"/>
</dbReference>
<dbReference type="PANTHER" id="PTHR34035">
    <property type="entry name" value="TESTIS-EXPRESSED PROTEIN 47"/>
    <property type="match status" value="1"/>
</dbReference>
<dbReference type="EMBL" id="JH993135">
    <property type="protein sequence ID" value="EKX33615.1"/>
    <property type="molecule type" value="Genomic_DNA"/>
</dbReference>
<protein>
    <submittedName>
        <fullName evidence="2 3">Uncharacterized protein</fullName>
    </submittedName>
</protein>
<feature type="region of interest" description="Disordered" evidence="1">
    <location>
        <begin position="1"/>
        <end position="22"/>
    </location>
</feature>
<dbReference type="eggNOG" id="ENOG502SGRT">
    <property type="taxonomic scope" value="Eukaryota"/>
</dbReference>
<dbReference type="SMR" id="L1ICP9"/>
<reference evidence="4" key="2">
    <citation type="submission" date="2012-11" db="EMBL/GenBank/DDBJ databases">
        <authorList>
            <person name="Kuo A."/>
            <person name="Curtis B.A."/>
            <person name="Tanifuji G."/>
            <person name="Burki F."/>
            <person name="Gruber A."/>
            <person name="Irimia M."/>
            <person name="Maruyama S."/>
            <person name="Arias M.C."/>
            <person name="Ball S.G."/>
            <person name="Gile G.H."/>
            <person name="Hirakawa Y."/>
            <person name="Hopkins J.F."/>
            <person name="Rensing S.A."/>
            <person name="Schmutz J."/>
            <person name="Symeonidi A."/>
            <person name="Elias M."/>
            <person name="Eveleigh R.J."/>
            <person name="Herman E.K."/>
            <person name="Klute M.J."/>
            <person name="Nakayama T."/>
            <person name="Obornik M."/>
            <person name="Reyes-Prieto A."/>
            <person name="Armbrust E.V."/>
            <person name="Aves S.J."/>
            <person name="Beiko R.G."/>
            <person name="Coutinho P."/>
            <person name="Dacks J.B."/>
            <person name="Durnford D.G."/>
            <person name="Fast N.M."/>
            <person name="Green B.R."/>
            <person name="Grisdale C."/>
            <person name="Hempe F."/>
            <person name="Henrissat B."/>
            <person name="Hoppner M.P."/>
            <person name="Ishida K.-I."/>
            <person name="Kim E."/>
            <person name="Koreny L."/>
            <person name="Kroth P.G."/>
            <person name="Liu Y."/>
            <person name="Malik S.-B."/>
            <person name="Maier U.G."/>
            <person name="McRose D."/>
            <person name="Mock T."/>
            <person name="Neilson J.A."/>
            <person name="Onodera N.T."/>
            <person name="Poole A.M."/>
            <person name="Pritham E.J."/>
            <person name="Richards T.A."/>
            <person name="Rocap G."/>
            <person name="Roy S.W."/>
            <person name="Sarai C."/>
            <person name="Schaack S."/>
            <person name="Shirato S."/>
            <person name="Slamovits C.H."/>
            <person name="Spencer D.F."/>
            <person name="Suzuki S."/>
            <person name="Worden A.Z."/>
            <person name="Zauner S."/>
            <person name="Barry K."/>
            <person name="Bell C."/>
            <person name="Bharti A.K."/>
            <person name="Crow J.A."/>
            <person name="Grimwood J."/>
            <person name="Kramer R."/>
            <person name="Lindquist E."/>
            <person name="Lucas S."/>
            <person name="Salamov A."/>
            <person name="McFadden G.I."/>
            <person name="Lane C.E."/>
            <person name="Keeling P.J."/>
            <person name="Gray M.W."/>
            <person name="Grigoriev I.V."/>
            <person name="Archibald J.M."/>
        </authorList>
    </citation>
    <scope>NUCLEOTIDE SEQUENCE</scope>
    <source>
        <strain evidence="4">CCMP2712</strain>
    </source>
</reference>
<dbReference type="InterPro" id="IPR055308">
    <property type="entry name" value="TEX47-like"/>
</dbReference>
<dbReference type="OMA" id="RLFMQWY"/>
<proteinExistence type="predicted"/>
<evidence type="ECO:0000313" key="3">
    <source>
        <dbReference type="EnsemblProtists" id="EKX33615"/>
    </source>
</evidence>
<evidence type="ECO:0000256" key="1">
    <source>
        <dbReference type="SAM" id="MobiDB-lite"/>
    </source>
</evidence>
<organism evidence="2">
    <name type="scientific">Guillardia theta (strain CCMP2712)</name>
    <name type="common">Cryptophyte</name>
    <dbReference type="NCBI Taxonomy" id="905079"/>
    <lineage>
        <taxon>Eukaryota</taxon>
        <taxon>Cryptophyceae</taxon>
        <taxon>Pyrenomonadales</taxon>
        <taxon>Geminigeraceae</taxon>
        <taxon>Guillardia</taxon>
    </lineage>
</organism>
<dbReference type="Pfam" id="PF24787">
    <property type="entry name" value="TEX47"/>
    <property type="match status" value="1"/>
</dbReference>
<evidence type="ECO:0000313" key="4">
    <source>
        <dbReference type="Proteomes" id="UP000011087"/>
    </source>
</evidence>
<evidence type="ECO:0000313" key="2">
    <source>
        <dbReference type="EMBL" id="EKX33615.1"/>
    </source>
</evidence>
<dbReference type="AlphaFoldDB" id="L1ICP9"/>
<feature type="compositionally biased region" description="Low complexity" evidence="1">
    <location>
        <begin position="9"/>
        <end position="19"/>
    </location>
</feature>
<dbReference type="GeneID" id="17290360"/>
<reference evidence="2 4" key="1">
    <citation type="journal article" date="2012" name="Nature">
        <title>Algal genomes reveal evolutionary mosaicism and the fate of nucleomorphs.</title>
        <authorList>
            <consortium name="DOE Joint Genome Institute"/>
            <person name="Curtis B.A."/>
            <person name="Tanifuji G."/>
            <person name="Burki F."/>
            <person name="Gruber A."/>
            <person name="Irimia M."/>
            <person name="Maruyama S."/>
            <person name="Arias M.C."/>
            <person name="Ball S.G."/>
            <person name="Gile G.H."/>
            <person name="Hirakawa Y."/>
            <person name="Hopkins J.F."/>
            <person name="Kuo A."/>
            <person name="Rensing S.A."/>
            <person name="Schmutz J."/>
            <person name="Symeonidi A."/>
            <person name="Elias M."/>
            <person name="Eveleigh R.J."/>
            <person name="Herman E.K."/>
            <person name="Klute M.J."/>
            <person name="Nakayama T."/>
            <person name="Obornik M."/>
            <person name="Reyes-Prieto A."/>
            <person name="Armbrust E.V."/>
            <person name="Aves S.J."/>
            <person name="Beiko R.G."/>
            <person name="Coutinho P."/>
            <person name="Dacks J.B."/>
            <person name="Durnford D.G."/>
            <person name="Fast N.M."/>
            <person name="Green B.R."/>
            <person name="Grisdale C.J."/>
            <person name="Hempel F."/>
            <person name="Henrissat B."/>
            <person name="Hoppner M.P."/>
            <person name="Ishida K."/>
            <person name="Kim E."/>
            <person name="Koreny L."/>
            <person name="Kroth P.G."/>
            <person name="Liu Y."/>
            <person name="Malik S.B."/>
            <person name="Maier U.G."/>
            <person name="McRose D."/>
            <person name="Mock T."/>
            <person name="Neilson J.A."/>
            <person name="Onodera N.T."/>
            <person name="Poole A.M."/>
            <person name="Pritham E.J."/>
            <person name="Richards T.A."/>
            <person name="Rocap G."/>
            <person name="Roy S.W."/>
            <person name="Sarai C."/>
            <person name="Schaack S."/>
            <person name="Shirato S."/>
            <person name="Slamovits C.H."/>
            <person name="Spencer D.F."/>
            <person name="Suzuki S."/>
            <person name="Worden A.Z."/>
            <person name="Zauner S."/>
            <person name="Barry K."/>
            <person name="Bell C."/>
            <person name="Bharti A.K."/>
            <person name="Crow J.A."/>
            <person name="Grimwood J."/>
            <person name="Kramer R."/>
            <person name="Lindquist E."/>
            <person name="Lucas S."/>
            <person name="Salamov A."/>
            <person name="McFadden G.I."/>
            <person name="Lane C.E."/>
            <person name="Keeling P.J."/>
            <person name="Gray M.W."/>
            <person name="Grigoriev I.V."/>
            <person name="Archibald J.M."/>
        </authorList>
    </citation>
    <scope>NUCLEOTIDE SEQUENCE</scope>
    <source>
        <strain evidence="2 4">CCMP2712</strain>
    </source>
</reference>
<dbReference type="OrthoDB" id="548795at2759"/>
<accession>L1ICP9</accession>
<dbReference type="EnsemblProtists" id="EKX33615">
    <property type="protein sequence ID" value="EKX33615"/>
    <property type="gene ID" value="GUITHDRAFT_155981"/>
</dbReference>
<dbReference type="RefSeq" id="XP_005820595.1">
    <property type="nucleotide sequence ID" value="XM_005820538.1"/>
</dbReference>
<keyword evidence="4" id="KW-1185">Reference proteome</keyword>
<dbReference type="PANTHER" id="PTHR34035:SF1">
    <property type="entry name" value="TESTIS-EXPRESSED PROTEIN 47"/>
    <property type="match status" value="1"/>
</dbReference>
<reference evidence="3" key="3">
    <citation type="submission" date="2015-06" db="UniProtKB">
        <authorList>
            <consortium name="EnsemblProtists"/>
        </authorList>
    </citation>
    <scope>IDENTIFICATION</scope>
</reference>
<name>L1ICP9_GUITC</name>
<dbReference type="HOGENOM" id="CLU_089495_0_0_1"/>
<sequence>MAAREEDGAMAAGATQAAPGAGGAGLVKEDSLDMESFNVERKSLLDVVMEKAEQLELVEKIHRVVVGMRYSGSIEAGEAIKEQIDDCVKKTVAQDEQGGFTTGITILLNACCLLTLEGPQRLIVGTLRSLQEPDNGVKGQGISFHMFSSIQDTPGRMFPMYSSCSINQPKADPAHLDREGVINLIPEMSINLQKIGKNLKTLDDKEYQEAMSNMQRKYPELIPSVKEILGLCASPDVMSLEEYFDLYYTPMRCLGSPLDSEIVWPLPPNLVY</sequence>
<dbReference type="KEGG" id="gtt:GUITHDRAFT_155981"/>
<dbReference type="PaxDb" id="55529-EKX33615"/>
<gene>
    <name evidence="2" type="ORF">GUITHDRAFT_155981</name>
</gene>